<keyword evidence="7 8" id="KW-0727">SH2 domain</keyword>
<dbReference type="SMART" id="SM00462">
    <property type="entry name" value="PTB"/>
    <property type="match status" value="1"/>
</dbReference>
<feature type="compositionally biased region" description="Polar residues" evidence="9">
    <location>
        <begin position="538"/>
        <end position="560"/>
    </location>
</feature>
<feature type="region of interest" description="Disordered" evidence="9">
    <location>
        <begin position="746"/>
        <end position="772"/>
    </location>
</feature>
<reference evidence="13 14" key="1">
    <citation type="journal article" date="2011" name="Genome Biol. Evol.">
        <title>Integration of the genetic map and genome assembly of fugu facilitates insights into distinct features of genome evolution in teleosts and mammals.</title>
        <authorList>
            <person name="Kai W."/>
            <person name="Kikuchi K."/>
            <person name="Tohari S."/>
            <person name="Chew A.K."/>
            <person name="Tay A."/>
            <person name="Fujiwara A."/>
            <person name="Hosoya S."/>
            <person name="Suetake H."/>
            <person name="Naruse K."/>
            <person name="Brenner S."/>
            <person name="Suzuki Y."/>
            <person name="Venkatesh B."/>
        </authorList>
    </citation>
    <scope>NUCLEOTIDE SEQUENCE [LARGE SCALE GENOMIC DNA]</scope>
</reference>
<evidence type="ECO:0000259" key="10">
    <source>
        <dbReference type="PROSITE" id="PS50001"/>
    </source>
</evidence>
<dbReference type="InterPro" id="IPR006020">
    <property type="entry name" value="PTB/PI_dom"/>
</dbReference>
<dbReference type="InterPro" id="IPR036860">
    <property type="entry name" value="SH2_dom_sf"/>
</dbReference>
<dbReference type="Proteomes" id="UP000005226">
    <property type="component" value="Chromosome 19"/>
</dbReference>
<feature type="region of interest" description="Disordered" evidence="9">
    <location>
        <begin position="361"/>
        <end position="387"/>
    </location>
</feature>
<keyword evidence="3" id="KW-0597">Phosphoprotein</keyword>
<evidence type="ECO:0000256" key="6">
    <source>
        <dbReference type="ARBA" id="ARBA00022949"/>
    </source>
</evidence>
<accession>A0A674N031</accession>
<dbReference type="SUPFAM" id="SSF52799">
    <property type="entry name" value="(Phosphotyrosine protein) phosphatases II"/>
    <property type="match status" value="1"/>
</dbReference>
<feature type="region of interest" description="Disordered" evidence="9">
    <location>
        <begin position="520"/>
        <end position="586"/>
    </location>
</feature>
<keyword evidence="6" id="KW-0965">Cell junction</keyword>
<dbReference type="PANTHER" id="PTHR45734">
    <property type="entry name" value="TENSIN"/>
    <property type="match status" value="1"/>
</dbReference>
<dbReference type="GO" id="GO:0005925">
    <property type="term" value="C:focal adhesion"/>
    <property type="evidence" value="ECO:0007669"/>
    <property type="project" value="UniProtKB-SubCell"/>
</dbReference>
<comment type="subcellular location">
    <subcellularLocation>
        <location evidence="1">Cell junction</location>
        <location evidence="1">Focal adhesion</location>
    </subcellularLocation>
</comment>
<evidence type="ECO:0000256" key="4">
    <source>
        <dbReference type="ARBA" id="ARBA00022801"/>
    </source>
</evidence>
<dbReference type="PROSITE" id="PS51181">
    <property type="entry name" value="PPASE_TENSIN"/>
    <property type="match status" value="1"/>
</dbReference>
<protein>
    <submittedName>
        <fullName evidence="13">Tensin 2b</fullName>
    </submittedName>
</protein>
<dbReference type="InterPro" id="IPR003595">
    <property type="entry name" value="Tyr_Pase_cat"/>
</dbReference>
<reference evidence="13" key="2">
    <citation type="submission" date="2025-08" db="UniProtKB">
        <authorList>
            <consortium name="Ensembl"/>
        </authorList>
    </citation>
    <scope>IDENTIFICATION</scope>
</reference>
<feature type="compositionally biased region" description="Low complexity" evidence="9">
    <location>
        <begin position="623"/>
        <end position="641"/>
    </location>
</feature>
<dbReference type="InterPro" id="IPR000980">
    <property type="entry name" value="SH2"/>
</dbReference>
<dbReference type="InterPro" id="IPR035892">
    <property type="entry name" value="C2_domain_sf"/>
</dbReference>
<feature type="domain" description="SH2" evidence="10">
    <location>
        <begin position="791"/>
        <end position="897"/>
    </location>
</feature>
<dbReference type="GO" id="GO:0004725">
    <property type="term" value="F:protein tyrosine phosphatase activity"/>
    <property type="evidence" value="ECO:0007669"/>
    <property type="project" value="TreeGrafter"/>
</dbReference>
<evidence type="ECO:0000256" key="2">
    <source>
        <dbReference type="ARBA" id="ARBA00007881"/>
    </source>
</evidence>
<keyword evidence="4" id="KW-0378">Hydrolase</keyword>
<dbReference type="GeneTree" id="ENSGT00940000163886"/>
<reference evidence="13" key="3">
    <citation type="submission" date="2025-09" db="UniProtKB">
        <authorList>
            <consortium name="Ensembl"/>
        </authorList>
    </citation>
    <scope>IDENTIFICATION</scope>
</reference>
<dbReference type="Gene3D" id="2.60.40.1110">
    <property type="match status" value="1"/>
</dbReference>
<dbReference type="InterPro" id="IPR029021">
    <property type="entry name" value="Prot-tyrosine_phosphatase-like"/>
</dbReference>
<dbReference type="InterPro" id="IPR011993">
    <property type="entry name" value="PH-like_dom_sf"/>
</dbReference>
<evidence type="ECO:0000256" key="8">
    <source>
        <dbReference type="PROSITE-ProRule" id="PRU00191"/>
    </source>
</evidence>
<evidence type="ECO:0000256" key="1">
    <source>
        <dbReference type="ARBA" id="ARBA00004246"/>
    </source>
</evidence>
<dbReference type="InterPro" id="IPR033929">
    <property type="entry name" value="Tensin_PTB"/>
</dbReference>
<dbReference type="InterPro" id="IPR029023">
    <property type="entry name" value="Tensin_phosphatase"/>
</dbReference>
<name>A0A674N031_TAKRU</name>
<proteinExistence type="inferred from homology"/>
<feature type="domain" description="Phosphatase tensin-type" evidence="11">
    <location>
        <begin position="1"/>
        <end position="170"/>
    </location>
</feature>
<dbReference type="Pfam" id="PF08416">
    <property type="entry name" value="PTB"/>
    <property type="match status" value="1"/>
</dbReference>
<gene>
    <name evidence="13" type="primary">tns2</name>
</gene>
<sequence length="1051" mass="115953">MERHYDFDLTYITERIISVFFLPDLEEQRYCRNLQEVASMLKSKHQDKFLLLNLSEKRHDITRVNPKVQDYGWPDLHAPPLDRICAVCKAMETWLMSDPHNVVVLHCRGNKGKTGVIVAAYMHYSKISAGADQALTTLAMRKFCEDKVSSSLQPSQNRYIYYFGGLLSGNIKMNSSPLFLHQILIPSLPNFQAGGGFFPFLKIYQSLQLVYTSGIYDPQSSRARKLCVTMEPALLLKGDILVKCYHRRSQSAEREVVFRVQFHTCTVHGAQLWFGKTELDVACTDDRFPPDATVEFSFSSGPEKTKGREERRSDTSIKVDYNTLDPVVRWDSYENFNLHHQDNISHTKGPLDGSLYAQVRKRRGPGSTTSAPPNGCLTSSPTVKPQTLNLPQALTHPSETNRSSFPSSKLEDPSLSIICPQREIYNSPSKSGDIGAKEKHRGAEKDRETDILDDPSSPGPLRRESSCCGRAGTKCGDIRWVREREPCLSGAHCLSRCSSIKNHPKKNVRSFLFLFHSVTPDSSSQSKESSTHRDCGTDTITTPVPKQTPNSNTSVDSTQPSRDRLNHVSKAPADRLTGGSDRSKPLQTSNYATVFITPVQVQLNGSALPRDGQSDSNRGATKNSSVSLSSSPATTSPNSPLGSLDLQSSPDRTTSGAEVAAQRLTPDGDSTADTKPPSPVPDGYHTPTFPLASYYYPLLNVPRVPYTGYTAVTIPVNQPPLPEKKRLSVIPGSAQGHNSLLRASSAPSQTHHVTFSSPVGDQNWGSTQHSSREEADIRVNAKFVQDSSKFWYKPGISRDQAIAVLKDKEPGTFLIRDSNSFQGAYGLALKVATPPPNANIIGDPLEQLVRHFLIETGPRGVKIKGCQNESYFGSLSALVYQHSITPISLPCALRIPEKDLVGELQEIKSTTSTSTAADLLKQGAACNVLYLNSVETECLTGPEAVSKATKYTLALNPRPAATVVHFKVSAQGITLTDNKRRLFFRRHYPISSVTFSSLDPQDQRMFGFVARRAGSTTENVCHLFAEMDPEQPAVAIVNFINKVMLGPQLHR</sequence>
<feature type="compositionally biased region" description="Polar residues" evidence="9">
    <location>
        <begin position="393"/>
        <end position="407"/>
    </location>
</feature>
<dbReference type="InterPro" id="IPR035012">
    <property type="entry name" value="Tensin-like_SH2"/>
</dbReference>
<organism evidence="13 14">
    <name type="scientific">Takifugu rubripes</name>
    <name type="common">Japanese pufferfish</name>
    <name type="synonym">Fugu rubripes</name>
    <dbReference type="NCBI Taxonomy" id="31033"/>
    <lineage>
        <taxon>Eukaryota</taxon>
        <taxon>Metazoa</taxon>
        <taxon>Chordata</taxon>
        <taxon>Craniata</taxon>
        <taxon>Vertebrata</taxon>
        <taxon>Euteleostomi</taxon>
        <taxon>Actinopterygii</taxon>
        <taxon>Neopterygii</taxon>
        <taxon>Teleostei</taxon>
        <taxon>Neoteleostei</taxon>
        <taxon>Acanthomorphata</taxon>
        <taxon>Eupercaria</taxon>
        <taxon>Tetraodontiformes</taxon>
        <taxon>Tetradontoidea</taxon>
        <taxon>Tetraodontidae</taxon>
        <taxon>Takifugu</taxon>
    </lineage>
</organism>
<keyword evidence="5" id="KW-0904">Protein phosphatase</keyword>
<dbReference type="Gene3D" id="3.90.190.10">
    <property type="entry name" value="Protein tyrosine phosphatase superfamily"/>
    <property type="match status" value="1"/>
</dbReference>
<evidence type="ECO:0000256" key="7">
    <source>
        <dbReference type="ARBA" id="ARBA00022999"/>
    </source>
</evidence>
<dbReference type="InterPro" id="IPR014020">
    <property type="entry name" value="Tensin_C2-dom"/>
</dbReference>
<dbReference type="Gene3D" id="3.30.505.10">
    <property type="entry name" value="SH2 domain"/>
    <property type="match status" value="1"/>
</dbReference>
<dbReference type="Gene3D" id="2.30.29.30">
    <property type="entry name" value="Pleckstrin-homology domain (PH domain)/Phosphotyrosine-binding domain (PTB)"/>
    <property type="match status" value="1"/>
</dbReference>
<feature type="compositionally biased region" description="Polar residues" evidence="9">
    <location>
        <begin position="645"/>
        <end position="656"/>
    </location>
</feature>
<dbReference type="SMART" id="SM00252">
    <property type="entry name" value="SH2"/>
    <property type="match status" value="1"/>
</dbReference>
<dbReference type="SMART" id="SM01326">
    <property type="entry name" value="PTEN_C2"/>
    <property type="match status" value="1"/>
</dbReference>
<evidence type="ECO:0000256" key="9">
    <source>
        <dbReference type="SAM" id="MobiDB-lite"/>
    </source>
</evidence>
<dbReference type="Pfam" id="PF10409">
    <property type="entry name" value="PTEN_C2"/>
    <property type="match status" value="1"/>
</dbReference>
<feature type="region of interest" description="Disordered" evidence="9">
    <location>
        <begin position="425"/>
        <end position="470"/>
    </location>
</feature>
<dbReference type="SUPFAM" id="SSF55550">
    <property type="entry name" value="SH2 domain"/>
    <property type="match status" value="1"/>
</dbReference>
<dbReference type="InterPro" id="IPR051484">
    <property type="entry name" value="Tensin_PTEN_phosphatase"/>
</dbReference>
<dbReference type="CDD" id="cd01213">
    <property type="entry name" value="PTB_tensin"/>
    <property type="match status" value="1"/>
</dbReference>
<evidence type="ECO:0000313" key="14">
    <source>
        <dbReference type="Proteomes" id="UP000005226"/>
    </source>
</evidence>
<feature type="region of interest" description="Disordered" evidence="9">
    <location>
        <begin position="605"/>
        <end position="684"/>
    </location>
</feature>
<dbReference type="PROSITE" id="PS51182">
    <property type="entry name" value="C2_TENSIN"/>
    <property type="match status" value="1"/>
</dbReference>
<evidence type="ECO:0000313" key="13">
    <source>
        <dbReference type="Ensembl" id="ENSTRUP00000066657.1"/>
    </source>
</evidence>
<feature type="compositionally biased region" description="Basic and acidic residues" evidence="9">
    <location>
        <begin position="303"/>
        <end position="314"/>
    </location>
</feature>
<feature type="compositionally biased region" description="Basic and acidic residues" evidence="9">
    <location>
        <begin position="435"/>
        <end position="450"/>
    </location>
</feature>
<evidence type="ECO:0000259" key="11">
    <source>
        <dbReference type="PROSITE" id="PS51181"/>
    </source>
</evidence>
<evidence type="ECO:0000256" key="5">
    <source>
        <dbReference type="ARBA" id="ARBA00022912"/>
    </source>
</evidence>
<dbReference type="SUPFAM" id="SSF50729">
    <property type="entry name" value="PH domain-like"/>
    <property type="match status" value="1"/>
</dbReference>
<evidence type="ECO:0000259" key="12">
    <source>
        <dbReference type="PROSITE" id="PS51182"/>
    </source>
</evidence>
<dbReference type="SMART" id="SM00404">
    <property type="entry name" value="PTPc_motif"/>
    <property type="match status" value="1"/>
</dbReference>
<feature type="domain" description="C2 tensin-type" evidence="12">
    <location>
        <begin position="175"/>
        <end position="301"/>
    </location>
</feature>
<dbReference type="PANTHER" id="PTHR45734:SF12">
    <property type="entry name" value="TENSIN-2 ISOFORM X1"/>
    <property type="match status" value="1"/>
</dbReference>
<dbReference type="Pfam" id="PF00017">
    <property type="entry name" value="SH2"/>
    <property type="match status" value="1"/>
</dbReference>
<dbReference type="Ensembl" id="ENSTRUT00000071121.1">
    <property type="protein sequence ID" value="ENSTRUP00000066657.1"/>
    <property type="gene ID" value="ENSTRUG00000011718.3"/>
</dbReference>
<feature type="region of interest" description="Disordered" evidence="9">
    <location>
        <begin position="294"/>
        <end position="314"/>
    </location>
</feature>
<dbReference type="FunFam" id="3.30.505.10:FF:000002">
    <property type="entry name" value="Tensin 1"/>
    <property type="match status" value="1"/>
</dbReference>
<keyword evidence="14" id="KW-1185">Reference proteome</keyword>
<dbReference type="CDD" id="cd09927">
    <property type="entry name" value="SH2_Tensin_like"/>
    <property type="match status" value="1"/>
</dbReference>
<feature type="compositionally biased region" description="Polar residues" evidence="9">
    <location>
        <begin position="366"/>
        <end position="387"/>
    </location>
</feature>
<evidence type="ECO:0000256" key="3">
    <source>
        <dbReference type="ARBA" id="ARBA00022553"/>
    </source>
</evidence>
<feature type="region of interest" description="Disordered" evidence="9">
    <location>
        <begin position="393"/>
        <end position="412"/>
    </location>
</feature>
<dbReference type="InterPro" id="IPR013625">
    <property type="entry name" value="PTB"/>
</dbReference>
<comment type="similarity">
    <text evidence="2">Belongs to the PTEN phosphatase protein family.</text>
</comment>
<feature type="compositionally biased region" description="Polar residues" evidence="9">
    <location>
        <begin position="746"/>
        <end position="769"/>
    </location>
</feature>
<dbReference type="AlphaFoldDB" id="A0A674N031"/>
<dbReference type="PROSITE" id="PS50001">
    <property type="entry name" value="SH2"/>
    <property type="match status" value="1"/>
</dbReference>
<dbReference type="SUPFAM" id="SSF49562">
    <property type="entry name" value="C2 domain (Calcium/lipid-binding domain, CaLB)"/>
    <property type="match status" value="1"/>
</dbReference>